<feature type="transmembrane region" description="Helical" evidence="2">
    <location>
        <begin position="263"/>
        <end position="285"/>
    </location>
</feature>
<gene>
    <name evidence="4" type="ORF">GCM10010123_35940</name>
</gene>
<keyword evidence="5" id="KW-1185">Reference proteome</keyword>
<dbReference type="PANTHER" id="PTHR30590:SF2">
    <property type="entry name" value="INNER MEMBRANE PROTEIN"/>
    <property type="match status" value="1"/>
</dbReference>
<feature type="transmembrane region" description="Helical" evidence="2">
    <location>
        <begin position="342"/>
        <end position="361"/>
    </location>
</feature>
<feature type="domain" description="DUF418" evidence="3">
    <location>
        <begin position="248"/>
        <end position="406"/>
    </location>
</feature>
<evidence type="ECO:0000313" key="4">
    <source>
        <dbReference type="EMBL" id="GGK02775.1"/>
    </source>
</evidence>
<dbReference type="EMBL" id="BMQB01000008">
    <property type="protein sequence ID" value="GGK02775.1"/>
    <property type="molecule type" value="Genomic_DNA"/>
</dbReference>
<feature type="transmembrane region" description="Helical" evidence="2">
    <location>
        <begin position="120"/>
        <end position="153"/>
    </location>
</feature>
<protein>
    <recommendedName>
        <fullName evidence="3">DUF418 domain-containing protein</fullName>
    </recommendedName>
</protein>
<feature type="region of interest" description="Disordered" evidence="1">
    <location>
        <begin position="414"/>
        <end position="433"/>
    </location>
</feature>
<feature type="compositionally biased region" description="Low complexity" evidence="1">
    <location>
        <begin position="424"/>
        <end position="433"/>
    </location>
</feature>
<keyword evidence="2" id="KW-0812">Transmembrane</keyword>
<evidence type="ECO:0000259" key="3">
    <source>
        <dbReference type="Pfam" id="PF04235"/>
    </source>
</evidence>
<organism evidence="4 5">
    <name type="scientific">Pilimelia anulata</name>
    <dbReference type="NCBI Taxonomy" id="53371"/>
    <lineage>
        <taxon>Bacteria</taxon>
        <taxon>Bacillati</taxon>
        <taxon>Actinomycetota</taxon>
        <taxon>Actinomycetes</taxon>
        <taxon>Micromonosporales</taxon>
        <taxon>Micromonosporaceae</taxon>
        <taxon>Pilimelia</taxon>
    </lineage>
</organism>
<feature type="transmembrane region" description="Helical" evidence="2">
    <location>
        <begin position="160"/>
        <end position="179"/>
    </location>
</feature>
<feature type="transmembrane region" description="Helical" evidence="2">
    <location>
        <begin position="35"/>
        <end position="53"/>
    </location>
</feature>
<evidence type="ECO:0000256" key="1">
    <source>
        <dbReference type="SAM" id="MobiDB-lite"/>
    </source>
</evidence>
<reference evidence="4" key="2">
    <citation type="submission" date="2020-09" db="EMBL/GenBank/DDBJ databases">
        <authorList>
            <person name="Sun Q."/>
            <person name="Ohkuma M."/>
        </authorList>
    </citation>
    <scope>NUCLEOTIDE SEQUENCE</scope>
    <source>
        <strain evidence="4">JCM 3090</strain>
    </source>
</reference>
<evidence type="ECO:0000313" key="5">
    <source>
        <dbReference type="Proteomes" id="UP000649739"/>
    </source>
</evidence>
<dbReference type="AlphaFoldDB" id="A0A8J3FBR3"/>
<dbReference type="InterPro" id="IPR007349">
    <property type="entry name" value="DUF418"/>
</dbReference>
<dbReference type="PANTHER" id="PTHR30590">
    <property type="entry name" value="INNER MEMBRANE PROTEIN"/>
    <property type="match status" value="1"/>
</dbReference>
<reference evidence="4" key="1">
    <citation type="journal article" date="2014" name="Int. J. Syst. Evol. Microbiol.">
        <title>Complete genome sequence of Corynebacterium casei LMG S-19264T (=DSM 44701T), isolated from a smear-ripened cheese.</title>
        <authorList>
            <consortium name="US DOE Joint Genome Institute (JGI-PGF)"/>
            <person name="Walter F."/>
            <person name="Albersmeier A."/>
            <person name="Kalinowski J."/>
            <person name="Ruckert C."/>
        </authorList>
    </citation>
    <scope>NUCLEOTIDE SEQUENCE</scope>
    <source>
        <strain evidence="4">JCM 3090</strain>
    </source>
</reference>
<feature type="region of interest" description="Disordered" evidence="1">
    <location>
        <begin position="1"/>
        <end position="22"/>
    </location>
</feature>
<feature type="transmembrane region" description="Helical" evidence="2">
    <location>
        <begin position="74"/>
        <end position="100"/>
    </location>
</feature>
<dbReference type="InterPro" id="IPR052529">
    <property type="entry name" value="Bact_Transport_Assoc"/>
</dbReference>
<feature type="transmembrane region" description="Helical" evidence="2">
    <location>
        <begin position="233"/>
        <end position="251"/>
    </location>
</feature>
<feature type="transmembrane region" description="Helical" evidence="2">
    <location>
        <begin position="297"/>
        <end position="321"/>
    </location>
</feature>
<name>A0A8J3FBR3_9ACTN</name>
<proteinExistence type="predicted"/>
<sequence>MTQDTLDGSAPGAAVSPGTGDGAAPGTARLVHVDALRGLALLGILMVNIGYFASDYKGTGVLAPEFDRPIDATVAFVVDLVCETKFYLLFSFLFGYSLTLQMTSATRRGTPFVPRFLRRLLGLFVLGALHAVLLFQGDILMLYASLGLVLLLLHRIPGRVAAGLAGALLVAGVHYYGYWATIAWHLDTPNGVDAREVRDWAEAAHAVYRSGASDIIAQHLVDFREMLSVLLEFQAPAVLAMFLVGMLAGRARFLADPARHRRLLGWIIAGGAFVGIPGAILYAFANAHYVDTALELFAISYGYLASPALAAAYGAAAVLLFHGIRPLGRLFAPAGRMALSNYLFQSLFAAFVFTGYGLGLMGRVSPLAAVLTGLGLFAVQLAFSAWWLGRHPYGPVEWGLRALSYAEVPPWRRRADGPAGPRPGGAHRPGVPR</sequence>
<dbReference type="RefSeq" id="WP_189171435.1">
    <property type="nucleotide sequence ID" value="NZ_BMQB01000008.1"/>
</dbReference>
<accession>A0A8J3FBR3</accession>
<keyword evidence="2" id="KW-1133">Transmembrane helix</keyword>
<dbReference type="Proteomes" id="UP000649739">
    <property type="component" value="Unassembled WGS sequence"/>
</dbReference>
<feature type="transmembrane region" description="Helical" evidence="2">
    <location>
        <begin position="367"/>
        <end position="388"/>
    </location>
</feature>
<comment type="caution">
    <text evidence="4">The sequence shown here is derived from an EMBL/GenBank/DDBJ whole genome shotgun (WGS) entry which is preliminary data.</text>
</comment>
<keyword evidence="2" id="KW-0472">Membrane</keyword>
<dbReference type="Pfam" id="PF04235">
    <property type="entry name" value="DUF418"/>
    <property type="match status" value="1"/>
</dbReference>
<evidence type="ECO:0000256" key="2">
    <source>
        <dbReference type="SAM" id="Phobius"/>
    </source>
</evidence>